<dbReference type="InterPro" id="IPR032675">
    <property type="entry name" value="LRR_dom_sf"/>
</dbReference>
<sequence length="1010" mass="116036">MCAYSSSGSSSSYTGKKKCDLSARGLSDLTDVEIPPVSVLILSKNQFTDLSSLHQNDELQVLQADYNKIEVLQPNNFEKCSSLTNLNLSYNLITKIPELRTLQSLQSLELAGNKIKVLENIEGMTKLTNLLLSRNEIHRVFLREQIPSLLKLNLRRNELNEINFGGCFPSLTSLHLDYCHLVSFSGLNEMKSLKKLTLSFNKINDSQPLNLPNLEYLNVSNNSLTNIQSFIKLTKLAVLDISFNPIDDQGISISTKFSNLVSLYATETHIIHPNLVLRFAPNVEILGLANTRVSQLQFAQTLVRKAPALQIIDFRGTPLTKDYYPSIEGQTIEAREEYESIEKYDSDYPETSVPRNQYRKSILGCVSSNSLKIFDGIQINTEEANLIRLVKDQKQKKNYEDEDESENEPYDTEISNSNRGNSKSNDTDELVTHLEKKNADLKSQKLYLQQESMLESIEQLLGEQDQLRAQLNLPPNDDINNQDDLHQYSLNQLAEYKQKIQEVNQSLIKKIQKSRKGNQIENDNNRNFNTSDVLDQERARNKSLRKELKKMREAHNQSLANDDYTGNNANEVVTAIDELQQENQRLSREMIKAKNHHHRIHHSDTQNQSNTNQINSPTQKRRATPNKANPIQESNSINRNNSNPAQQTNRNNRDNIDQNKHHRKTVRRNIRAEDSDANNRNNDYDDYNINKRPPDQSKIHLAEQLMAENALLRNTLGLDPLNYHPAESFSSADIDKIISQLLDHNKILREQVTQQSQLKNGVNKRPIPTQQMSRYLQYLDLQGSREGCTFWVPLDAKKQKEQQDYYNNMQMRLPIPVETNKDKRKKKQLKGCSKCEKAILMLSRVPLYPPDAAKIYEDSDEFQLVESWVITSLNRKVKISDVMKSSFFYRIIENERTMPNIHLFVVITNDSLQYLTDGIDQPILLADHFKYVAKELKQSGSAQILICAFDVGNQATNYCEHRLIPKIQEMKSMNPSFDSLRFIYQDEEAIMALNPSRIVPIYSVQVSEIE</sequence>
<dbReference type="PANTHER" id="PTHR15454:SF56">
    <property type="entry name" value="PROTEIN PHOSPHATASE 1 REGULATORY SUBUNIT 7-RELATED"/>
    <property type="match status" value="1"/>
</dbReference>
<dbReference type="Proteomes" id="UP001470230">
    <property type="component" value="Unassembled WGS sequence"/>
</dbReference>
<dbReference type="Pfam" id="PF13855">
    <property type="entry name" value="LRR_8"/>
    <property type="match status" value="2"/>
</dbReference>
<keyword evidence="5" id="KW-1185">Reference proteome</keyword>
<reference evidence="4 5" key="1">
    <citation type="submission" date="2024-04" db="EMBL/GenBank/DDBJ databases">
        <title>Tritrichomonas musculus Genome.</title>
        <authorList>
            <person name="Alves-Ferreira E."/>
            <person name="Grigg M."/>
            <person name="Lorenzi H."/>
            <person name="Galac M."/>
        </authorList>
    </citation>
    <scope>NUCLEOTIDE SEQUENCE [LARGE SCALE GENOMIC DNA]</scope>
    <source>
        <strain evidence="4 5">EAF2021</strain>
    </source>
</reference>
<feature type="compositionally biased region" description="Polar residues" evidence="3">
    <location>
        <begin position="413"/>
        <end position="424"/>
    </location>
</feature>
<evidence type="ECO:0000256" key="1">
    <source>
        <dbReference type="ARBA" id="ARBA00022614"/>
    </source>
</evidence>
<dbReference type="Gene3D" id="3.80.10.10">
    <property type="entry name" value="Ribonuclease Inhibitor"/>
    <property type="match status" value="3"/>
</dbReference>
<feature type="region of interest" description="Disordered" evidence="3">
    <location>
        <begin position="514"/>
        <end position="540"/>
    </location>
</feature>
<proteinExistence type="predicted"/>
<accession>A0ABR2KHU8</accession>
<keyword evidence="2" id="KW-0677">Repeat</keyword>
<dbReference type="EMBL" id="JAPFFF010000005">
    <property type="protein sequence ID" value="KAK8890518.1"/>
    <property type="molecule type" value="Genomic_DNA"/>
</dbReference>
<dbReference type="PANTHER" id="PTHR15454">
    <property type="entry name" value="NISCHARIN RELATED"/>
    <property type="match status" value="1"/>
</dbReference>
<feature type="compositionally biased region" description="Acidic residues" evidence="3">
    <location>
        <begin position="400"/>
        <end position="411"/>
    </location>
</feature>
<feature type="region of interest" description="Disordered" evidence="3">
    <location>
        <begin position="397"/>
        <end position="428"/>
    </location>
</feature>
<evidence type="ECO:0000313" key="5">
    <source>
        <dbReference type="Proteomes" id="UP001470230"/>
    </source>
</evidence>
<evidence type="ECO:0000256" key="3">
    <source>
        <dbReference type="SAM" id="MobiDB-lite"/>
    </source>
</evidence>
<feature type="compositionally biased region" description="Low complexity" evidence="3">
    <location>
        <begin position="605"/>
        <end position="618"/>
    </location>
</feature>
<gene>
    <name evidence="4" type="ORF">M9Y10_035295</name>
</gene>
<protein>
    <recommendedName>
        <fullName evidence="6">Leucine Rich Repeat family protein</fullName>
    </recommendedName>
</protein>
<dbReference type="SMART" id="SM00364">
    <property type="entry name" value="LRR_BAC"/>
    <property type="match status" value="2"/>
</dbReference>
<comment type="caution">
    <text evidence="4">The sequence shown here is derived from an EMBL/GenBank/DDBJ whole genome shotgun (WGS) entry which is preliminary data.</text>
</comment>
<dbReference type="SUPFAM" id="SSF52058">
    <property type="entry name" value="L domain-like"/>
    <property type="match status" value="1"/>
</dbReference>
<name>A0ABR2KHU8_9EUKA</name>
<feature type="compositionally biased region" description="Basic residues" evidence="3">
    <location>
        <begin position="660"/>
        <end position="669"/>
    </location>
</feature>
<feature type="compositionally biased region" description="Polar residues" evidence="3">
    <location>
        <begin position="626"/>
        <end position="650"/>
    </location>
</feature>
<evidence type="ECO:0000256" key="2">
    <source>
        <dbReference type="ARBA" id="ARBA00022737"/>
    </source>
</evidence>
<keyword evidence="1" id="KW-0433">Leucine-rich repeat</keyword>
<feature type="region of interest" description="Disordered" evidence="3">
    <location>
        <begin position="593"/>
        <end position="690"/>
    </location>
</feature>
<organism evidence="4 5">
    <name type="scientific">Tritrichomonas musculus</name>
    <dbReference type="NCBI Taxonomy" id="1915356"/>
    <lineage>
        <taxon>Eukaryota</taxon>
        <taxon>Metamonada</taxon>
        <taxon>Parabasalia</taxon>
        <taxon>Tritrichomonadida</taxon>
        <taxon>Tritrichomonadidae</taxon>
        <taxon>Tritrichomonas</taxon>
    </lineage>
</organism>
<dbReference type="InterPro" id="IPR001611">
    <property type="entry name" value="Leu-rich_rpt"/>
</dbReference>
<evidence type="ECO:0000313" key="4">
    <source>
        <dbReference type="EMBL" id="KAK8890518.1"/>
    </source>
</evidence>
<evidence type="ECO:0008006" key="6">
    <source>
        <dbReference type="Google" id="ProtNLM"/>
    </source>
</evidence>
<dbReference type="PROSITE" id="PS51450">
    <property type="entry name" value="LRR"/>
    <property type="match status" value="3"/>
</dbReference>
<dbReference type="SMART" id="SM00365">
    <property type="entry name" value="LRR_SD22"/>
    <property type="match status" value="5"/>
</dbReference>
<feature type="compositionally biased region" description="Polar residues" evidence="3">
    <location>
        <begin position="517"/>
        <end position="533"/>
    </location>
</feature>